<feature type="transmembrane region" description="Helical" evidence="2">
    <location>
        <begin position="7"/>
        <end position="30"/>
    </location>
</feature>
<keyword evidence="2" id="KW-1133">Transmembrane helix</keyword>
<comment type="caution">
    <text evidence="3">The sequence shown here is derived from an EMBL/GenBank/DDBJ whole genome shotgun (WGS) entry which is preliminary data.</text>
</comment>
<protein>
    <submittedName>
        <fullName evidence="3">DUF817 domain-containing protein</fullName>
    </submittedName>
</protein>
<feature type="transmembrane region" description="Helical" evidence="2">
    <location>
        <begin position="228"/>
        <end position="246"/>
    </location>
</feature>
<evidence type="ECO:0000256" key="1">
    <source>
        <dbReference type="SAM" id="MobiDB-lite"/>
    </source>
</evidence>
<dbReference type="RefSeq" id="WP_152871278.1">
    <property type="nucleotide sequence ID" value="NZ_WBSL01000003.1"/>
</dbReference>
<evidence type="ECO:0000313" key="3">
    <source>
        <dbReference type="EMBL" id="MPY66964.1"/>
    </source>
</evidence>
<dbReference type="Pfam" id="PF05675">
    <property type="entry name" value="DUF817"/>
    <property type="match status" value="1"/>
</dbReference>
<feature type="transmembrane region" description="Helical" evidence="2">
    <location>
        <begin position="194"/>
        <end position="216"/>
    </location>
</feature>
<gene>
    <name evidence="3" type="ORF">F8S09_09725</name>
</gene>
<dbReference type="InterPro" id="IPR008535">
    <property type="entry name" value="DUF817"/>
</dbReference>
<dbReference type="PIRSF" id="PIRSF009141">
    <property type="entry name" value="UCP009141"/>
    <property type="match status" value="1"/>
</dbReference>
<dbReference type="EMBL" id="WBSL01000003">
    <property type="protein sequence ID" value="MPY66964.1"/>
    <property type="molecule type" value="Genomic_DNA"/>
</dbReference>
<feature type="transmembrane region" description="Helical" evidence="2">
    <location>
        <begin position="106"/>
        <end position="125"/>
    </location>
</feature>
<accession>A0A7X1NWW5</accession>
<organism evidence="3 4">
    <name type="scientific">Deinococcus terrestris</name>
    <dbReference type="NCBI Taxonomy" id="2651870"/>
    <lineage>
        <taxon>Bacteria</taxon>
        <taxon>Thermotogati</taxon>
        <taxon>Deinococcota</taxon>
        <taxon>Deinococci</taxon>
        <taxon>Deinococcales</taxon>
        <taxon>Deinococcaceae</taxon>
        <taxon>Deinococcus</taxon>
    </lineage>
</organism>
<keyword evidence="2" id="KW-0812">Transmembrane</keyword>
<keyword evidence="4" id="KW-1185">Reference proteome</keyword>
<feature type="transmembrane region" description="Helical" evidence="2">
    <location>
        <begin position="42"/>
        <end position="61"/>
    </location>
</feature>
<keyword evidence="2" id="KW-0472">Membrane</keyword>
<dbReference type="Proteomes" id="UP000484842">
    <property type="component" value="Unassembled WGS sequence"/>
</dbReference>
<name>A0A7X1NWW5_9DEIO</name>
<reference evidence="3 4" key="1">
    <citation type="submission" date="2019-10" db="EMBL/GenBank/DDBJ databases">
        <title>Deinococcus sp. isolated from soil.</title>
        <authorList>
            <person name="Li Y."/>
            <person name="Wang J."/>
        </authorList>
    </citation>
    <scope>NUCLEOTIDE SEQUENCE [LARGE SCALE GENOMIC DNA]</scope>
    <source>
        <strain evidence="3 4">SDU3-2</strain>
    </source>
</reference>
<proteinExistence type="predicted"/>
<dbReference type="AlphaFoldDB" id="A0A7X1NWW5"/>
<evidence type="ECO:0000256" key="2">
    <source>
        <dbReference type="SAM" id="Phobius"/>
    </source>
</evidence>
<evidence type="ECO:0000313" key="4">
    <source>
        <dbReference type="Proteomes" id="UP000484842"/>
    </source>
</evidence>
<sequence>MARLPRLLAQFTGVQALCCTFAFSVVGLLALSKGLPLEDWGLARYDFLLLGCLLVQAALVWTRFETPREAAALLLFHALGFGLEAHRVELGAWAYPDEAVSKVLGVPLYAGFMYASVGSYVAQAWRRCELHLSGEPPLIWQLGLVGATYAHFLLGAGLEVRLGLTAALLLAYRRTWVAFMVGGERFQMGLPLSLALIAAFVYLAENVATGLGAWVYPHQAGGWQPVHPGKWLAWALMLTPAVLIVARMRAGEGRAGGAGATMSPTPARRSGPSETP</sequence>
<feature type="region of interest" description="Disordered" evidence="1">
    <location>
        <begin position="254"/>
        <end position="276"/>
    </location>
</feature>